<dbReference type="EMBL" id="CADCTR010002016">
    <property type="protein sequence ID" value="CAA9326943.1"/>
    <property type="molecule type" value="Genomic_DNA"/>
</dbReference>
<gene>
    <name evidence="1" type="ORF">AVDCRST_MAG93-6004</name>
</gene>
<dbReference type="AlphaFoldDB" id="A0A6J4LC86"/>
<organism evidence="1">
    <name type="scientific">uncultured Chloroflexia bacterium</name>
    <dbReference type="NCBI Taxonomy" id="1672391"/>
    <lineage>
        <taxon>Bacteria</taxon>
        <taxon>Bacillati</taxon>
        <taxon>Chloroflexota</taxon>
        <taxon>Chloroflexia</taxon>
        <taxon>environmental samples</taxon>
    </lineage>
</organism>
<reference evidence="1" key="1">
    <citation type="submission" date="2020-02" db="EMBL/GenBank/DDBJ databases">
        <authorList>
            <person name="Meier V. D."/>
        </authorList>
    </citation>
    <scope>NUCLEOTIDE SEQUENCE</scope>
    <source>
        <strain evidence="1">AVDCRST_MAG93</strain>
    </source>
</reference>
<name>A0A6J4LC86_9CHLR</name>
<protein>
    <submittedName>
        <fullName evidence="1">Uncharacterized protein</fullName>
    </submittedName>
</protein>
<sequence length="325" mass="36387">MNRLQLEALVYSLVDQVRLRHPVEDSHIELKREWIEPLKAARILAGHANAARGEQIVWVIGLDEKDGVVGAQREELANWLPQLTTHFDGTAPDLELDLNVTLDTGEAVVALVFDTRQPPYLVRTGKDPYTREVPWREGSRTRSATRANLLQLLVPVQTLPDVEILSGKCFAREDGQRDGQRFAAGEVHLSLYITPRTQHRIVIPFHKCRGALHIQGASTFIPPPRLVFANDAQPDRAVVRPAIVATPSEVVIDGPGIVRLDAYVREDSESGEGVAVLMETDSDIVGWFELMPIGADLSIMLKVRFKRDRSPNGNPRYPRWILVDQ</sequence>
<proteinExistence type="predicted"/>
<evidence type="ECO:0000313" key="1">
    <source>
        <dbReference type="EMBL" id="CAA9326943.1"/>
    </source>
</evidence>
<accession>A0A6J4LC86</accession>